<dbReference type="CDD" id="cd06257">
    <property type="entry name" value="DnaJ"/>
    <property type="match status" value="1"/>
</dbReference>
<comment type="caution">
    <text evidence="5">The sequence shown here is derived from an EMBL/GenBank/DDBJ whole genome shotgun (WGS) entry which is preliminary data.</text>
</comment>
<feature type="domain" description="4Fe-4S ferredoxin-type" evidence="4">
    <location>
        <begin position="193"/>
        <end position="223"/>
    </location>
</feature>
<evidence type="ECO:0000256" key="2">
    <source>
        <dbReference type="SAM" id="Phobius"/>
    </source>
</evidence>
<reference evidence="5 6" key="1">
    <citation type="submission" date="2024-09" db="EMBL/GenBank/DDBJ databases">
        <title>Chromosome-scale assembly of Riccia sorocarpa.</title>
        <authorList>
            <person name="Paukszto L."/>
        </authorList>
    </citation>
    <scope>NUCLEOTIDE SEQUENCE [LARGE SCALE GENOMIC DNA]</scope>
    <source>
        <strain evidence="5">LP-2024</strain>
        <tissue evidence="5">Aerial parts of the thallus</tissue>
    </source>
</reference>
<name>A0ABD3HTR4_9MARC</name>
<dbReference type="Gene3D" id="2.40.50.140">
    <property type="entry name" value="Nucleic acid-binding proteins"/>
    <property type="match status" value="1"/>
</dbReference>
<protein>
    <recommendedName>
        <fullName evidence="7">J domain-containing protein</fullName>
    </recommendedName>
</protein>
<dbReference type="SUPFAM" id="SSF50249">
    <property type="entry name" value="Nucleic acid-binding proteins"/>
    <property type="match status" value="1"/>
</dbReference>
<evidence type="ECO:0000259" key="3">
    <source>
        <dbReference type="PROSITE" id="PS50076"/>
    </source>
</evidence>
<dbReference type="Gene3D" id="1.10.287.110">
    <property type="entry name" value="DnaJ domain"/>
    <property type="match status" value="1"/>
</dbReference>
<proteinExistence type="predicted"/>
<dbReference type="SUPFAM" id="SSF54862">
    <property type="entry name" value="4Fe-4S ferredoxins"/>
    <property type="match status" value="1"/>
</dbReference>
<organism evidence="5 6">
    <name type="scientific">Riccia sorocarpa</name>
    <dbReference type="NCBI Taxonomy" id="122646"/>
    <lineage>
        <taxon>Eukaryota</taxon>
        <taxon>Viridiplantae</taxon>
        <taxon>Streptophyta</taxon>
        <taxon>Embryophyta</taxon>
        <taxon>Marchantiophyta</taxon>
        <taxon>Marchantiopsida</taxon>
        <taxon>Marchantiidae</taxon>
        <taxon>Marchantiales</taxon>
        <taxon>Ricciaceae</taxon>
        <taxon>Riccia</taxon>
    </lineage>
</organism>
<keyword evidence="2" id="KW-0812">Transmembrane</keyword>
<evidence type="ECO:0000313" key="6">
    <source>
        <dbReference type="Proteomes" id="UP001633002"/>
    </source>
</evidence>
<feature type="transmembrane region" description="Helical" evidence="2">
    <location>
        <begin position="532"/>
        <end position="561"/>
    </location>
</feature>
<dbReference type="PROSITE" id="PS51379">
    <property type="entry name" value="4FE4S_FER_2"/>
    <property type="match status" value="1"/>
</dbReference>
<keyword evidence="2" id="KW-0472">Membrane</keyword>
<keyword evidence="6" id="KW-1185">Reference proteome</keyword>
<feature type="domain" description="J" evidence="3">
    <location>
        <begin position="104"/>
        <end position="167"/>
    </location>
</feature>
<dbReference type="InterPro" id="IPR001623">
    <property type="entry name" value="DnaJ_domain"/>
</dbReference>
<gene>
    <name evidence="5" type="ORF">R1sor_007121</name>
</gene>
<keyword evidence="2" id="KW-1133">Transmembrane helix</keyword>
<dbReference type="Gene3D" id="3.30.70.20">
    <property type="match status" value="1"/>
</dbReference>
<dbReference type="Proteomes" id="UP001633002">
    <property type="component" value="Unassembled WGS sequence"/>
</dbReference>
<accession>A0ABD3HTR4</accession>
<dbReference type="PANTHER" id="PTHR45295">
    <property type="entry name" value="CHAPERONE PROTEIN DNAJ C76, CHLOROPLASTIC"/>
    <property type="match status" value="1"/>
</dbReference>
<dbReference type="PROSITE" id="PS50076">
    <property type="entry name" value="DNAJ_2"/>
    <property type="match status" value="1"/>
</dbReference>
<dbReference type="InterPro" id="IPR012340">
    <property type="entry name" value="NA-bd_OB-fold"/>
</dbReference>
<feature type="region of interest" description="Disordered" evidence="1">
    <location>
        <begin position="55"/>
        <end position="74"/>
    </location>
</feature>
<dbReference type="AlphaFoldDB" id="A0ABD3HTR4"/>
<dbReference type="PRINTS" id="PR00625">
    <property type="entry name" value="JDOMAIN"/>
</dbReference>
<evidence type="ECO:0000256" key="1">
    <source>
        <dbReference type="SAM" id="MobiDB-lite"/>
    </source>
</evidence>
<dbReference type="PANTHER" id="PTHR45295:SF1">
    <property type="entry name" value="CHAPERONE PROTEIN DNAJ C76, CHLOROPLASTIC"/>
    <property type="match status" value="1"/>
</dbReference>
<dbReference type="SUPFAM" id="SSF46565">
    <property type="entry name" value="Chaperone J-domain"/>
    <property type="match status" value="1"/>
</dbReference>
<sequence>MASVGFAQSINAIGNLRLPVGPAACFPSQNGSVVGSVLPSLSHISTSAEFNSIRRKKGPSKLNPGPLLRSRGDATELSSSLRRGVFICEAHASRRTEVEDYGYDLYELLGVQKDTTVQEIKSAYRWLQKRCHPDIAGRAGHDMSILLNDAYSILADPVRRAAYDAACEDRAEFAGYTGQPLYSRWYGPPGEDRAVFVEETRCVGCLKCALIAPNTFAIENKHGRARAVGQWADDESTIKDAIKACPVDCILWVDRAKLPALEFIMSKQPRLPVGIDSYSYVGVRMENVFTGAEKFLKKYAEREEKLASVVTEETIAQREARMAAAEAIHTRAGRWWHHFIDNQAFTKSGFATGTFASLWDPASTRVAQGALIPLSSVRAHGVRQDEMKVSNNTSHFQDSDVQRLLEVAKRLRRSGGKNFTDSDGLGEEEDYWTPMEPISCPLPPYSRLPEREIEPSEDEDRLAIDPGRFTSPKLTVEENLHRGIRNILKSMPVMVSAAAAVFVGMTGGTQVARSETDLISGPLPASVTSGVFMQVFLAAAVWYMIGAAVCEATIFLSAYFISFCRKAVLSIPASRSGSGFSLELFVARAVVLLEARIWAARIANLRPDSLVHNVRKGFLIFAMAESAMASAESKEVITLKEAKVWLQSKNAGASRVVRARLSRIGLRGKATYVGCPICAKLIYARDRCVHDISSPKSFYRLKAILEDDTGELEATAWEATRCFTGMPLEEYVAKEMREEESEILDRCIGSTWIVRLGRAENHGVIMPG</sequence>
<dbReference type="InterPro" id="IPR036869">
    <property type="entry name" value="J_dom_sf"/>
</dbReference>
<dbReference type="SMART" id="SM00271">
    <property type="entry name" value="DnaJ"/>
    <property type="match status" value="1"/>
</dbReference>
<dbReference type="EMBL" id="JBJQOH010000003">
    <property type="protein sequence ID" value="KAL3693470.1"/>
    <property type="molecule type" value="Genomic_DNA"/>
</dbReference>
<dbReference type="InterPro" id="IPR017896">
    <property type="entry name" value="4Fe4S_Fe-S-bd"/>
</dbReference>
<dbReference type="Pfam" id="PF00226">
    <property type="entry name" value="DnaJ"/>
    <property type="match status" value="1"/>
</dbReference>
<dbReference type="Pfam" id="PF13370">
    <property type="entry name" value="Fer4_13"/>
    <property type="match status" value="1"/>
</dbReference>
<evidence type="ECO:0008006" key="7">
    <source>
        <dbReference type="Google" id="ProtNLM"/>
    </source>
</evidence>
<evidence type="ECO:0000259" key="4">
    <source>
        <dbReference type="PROSITE" id="PS51379"/>
    </source>
</evidence>
<evidence type="ECO:0000313" key="5">
    <source>
        <dbReference type="EMBL" id="KAL3693470.1"/>
    </source>
</evidence>